<dbReference type="PIRSF" id="PIRSF004923">
    <property type="entry name" value="RseC"/>
    <property type="match status" value="1"/>
</dbReference>
<comment type="caution">
    <text evidence="2">The sequence shown here is derived from an EMBL/GenBank/DDBJ whole genome shotgun (WGS) entry which is preliminary data.</text>
</comment>
<name>A0ABQ0A441_9GAMM</name>
<gene>
    <name evidence="2" type="ORF">NBRC116591_02330</name>
</gene>
<evidence type="ECO:0008006" key="4">
    <source>
        <dbReference type="Google" id="ProtNLM"/>
    </source>
</evidence>
<keyword evidence="1" id="KW-0472">Membrane</keyword>
<dbReference type="InterPro" id="IPR026268">
    <property type="entry name" value="RseC"/>
</dbReference>
<evidence type="ECO:0000313" key="2">
    <source>
        <dbReference type="EMBL" id="GAA6166423.1"/>
    </source>
</evidence>
<feature type="transmembrane region" description="Helical" evidence="1">
    <location>
        <begin position="82"/>
        <end position="102"/>
    </location>
</feature>
<dbReference type="EMBL" id="BAABWN010000001">
    <property type="protein sequence ID" value="GAA6166423.1"/>
    <property type="molecule type" value="Genomic_DNA"/>
</dbReference>
<keyword evidence="1" id="KW-0812">Transmembrane</keyword>
<sequence length="156" mass="16916">MIKESGRVVSVEEDHLWVQTIRKSACSTCSAEKGCGQSLLSKWGQEPGFIRVDLNGRDHSKYQIDDTVTIAIGEDVLLKTSLALYLLPLVFLMVGIFVGHSLALAEAYTVLTGAVGLVAGALFTRKVLNVYGKSQSLEPVLVEADEDVVYWAEGAK</sequence>
<proteinExistence type="predicted"/>
<dbReference type="PANTHER" id="PTHR35867:SF1">
    <property type="entry name" value="PROTEIN RSEC"/>
    <property type="match status" value="1"/>
</dbReference>
<evidence type="ECO:0000313" key="3">
    <source>
        <dbReference type="Proteomes" id="UP001465153"/>
    </source>
</evidence>
<dbReference type="Pfam" id="PF04246">
    <property type="entry name" value="RseC_MucC"/>
    <property type="match status" value="1"/>
</dbReference>
<keyword evidence="3" id="KW-1185">Reference proteome</keyword>
<protein>
    <recommendedName>
        <fullName evidence="4">Transcriptional regulator</fullName>
    </recommendedName>
</protein>
<organism evidence="2 3">
    <name type="scientific">Sessilibacter corallicola</name>
    <dbReference type="NCBI Taxonomy" id="2904075"/>
    <lineage>
        <taxon>Bacteria</taxon>
        <taxon>Pseudomonadati</taxon>
        <taxon>Pseudomonadota</taxon>
        <taxon>Gammaproteobacteria</taxon>
        <taxon>Cellvibrionales</taxon>
        <taxon>Cellvibrionaceae</taxon>
        <taxon>Sessilibacter</taxon>
    </lineage>
</organism>
<reference evidence="2 3" key="1">
    <citation type="submission" date="2024-04" db="EMBL/GenBank/DDBJ databases">
        <title>Draft genome sequence of Sessilibacter corallicola NBRC 116591.</title>
        <authorList>
            <person name="Miyakawa T."/>
            <person name="Kusuya Y."/>
            <person name="Miura T."/>
        </authorList>
    </citation>
    <scope>NUCLEOTIDE SEQUENCE [LARGE SCALE GENOMIC DNA]</scope>
    <source>
        <strain evidence="2 3">KU-00831-HH</strain>
    </source>
</reference>
<dbReference type="RefSeq" id="WP_233086546.1">
    <property type="nucleotide sequence ID" value="NZ_BAABWN010000001.1"/>
</dbReference>
<accession>A0ABQ0A441</accession>
<dbReference type="Proteomes" id="UP001465153">
    <property type="component" value="Unassembled WGS sequence"/>
</dbReference>
<feature type="transmembrane region" description="Helical" evidence="1">
    <location>
        <begin position="108"/>
        <end position="128"/>
    </location>
</feature>
<dbReference type="InterPro" id="IPR007359">
    <property type="entry name" value="SigmaE_reg_RseC_MucC"/>
</dbReference>
<evidence type="ECO:0000256" key="1">
    <source>
        <dbReference type="SAM" id="Phobius"/>
    </source>
</evidence>
<keyword evidence="1" id="KW-1133">Transmembrane helix</keyword>
<dbReference type="PANTHER" id="PTHR35867">
    <property type="entry name" value="PROTEIN RSEC"/>
    <property type="match status" value="1"/>
</dbReference>